<reference evidence="1" key="1">
    <citation type="submission" date="2020-04" db="EMBL/GenBank/DDBJ databases">
        <authorList>
            <person name="Chiriac C."/>
            <person name="Salcher M."/>
            <person name="Ghai R."/>
            <person name="Kavagutti S V."/>
        </authorList>
    </citation>
    <scope>NUCLEOTIDE SEQUENCE</scope>
</reference>
<protein>
    <submittedName>
        <fullName evidence="1">Uncharacterized protein</fullName>
    </submittedName>
</protein>
<dbReference type="EMBL" id="LR796651">
    <property type="protein sequence ID" value="CAB4158067.1"/>
    <property type="molecule type" value="Genomic_DNA"/>
</dbReference>
<organism evidence="1">
    <name type="scientific">uncultured Caudovirales phage</name>
    <dbReference type="NCBI Taxonomy" id="2100421"/>
    <lineage>
        <taxon>Viruses</taxon>
        <taxon>Duplodnaviria</taxon>
        <taxon>Heunggongvirae</taxon>
        <taxon>Uroviricota</taxon>
        <taxon>Caudoviricetes</taxon>
        <taxon>Peduoviridae</taxon>
        <taxon>Maltschvirus</taxon>
        <taxon>Maltschvirus maltsch</taxon>
    </lineage>
</organism>
<proteinExistence type="predicted"/>
<accession>A0A6J5NGZ3</accession>
<sequence length="83" mass="9504">MDKKNIMYTDAMRRAFHTVIPPKGFGVNIIDNEHFLTIKLDEKHFAGLAHDDKIQALQYVLRLKNALEMEGAIVLVTREALPK</sequence>
<gene>
    <name evidence="1" type="ORF">UFOVP694_135</name>
</gene>
<evidence type="ECO:0000313" key="1">
    <source>
        <dbReference type="EMBL" id="CAB4158067.1"/>
    </source>
</evidence>
<name>A0A6J5NGZ3_9CAUD</name>